<dbReference type="EMBL" id="JACEIK010012359">
    <property type="protein sequence ID" value="MCE3216118.1"/>
    <property type="molecule type" value="Genomic_DNA"/>
</dbReference>
<protein>
    <submittedName>
        <fullName evidence="1">Uncharacterized protein</fullName>
    </submittedName>
</protein>
<gene>
    <name evidence="1" type="ORF">HAX54_004966</name>
</gene>
<keyword evidence="2" id="KW-1185">Reference proteome</keyword>
<dbReference type="Proteomes" id="UP000823775">
    <property type="component" value="Unassembled WGS sequence"/>
</dbReference>
<comment type="caution">
    <text evidence="1">The sequence shown here is derived from an EMBL/GenBank/DDBJ whole genome shotgun (WGS) entry which is preliminary data.</text>
</comment>
<evidence type="ECO:0000313" key="2">
    <source>
        <dbReference type="Proteomes" id="UP000823775"/>
    </source>
</evidence>
<feature type="non-terminal residue" evidence="1">
    <location>
        <position position="1"/>
    </location>
</feature>
<evidence type="ECO:0000313" key="1">
    <source>
        <dbReference type="EMBL" id="MCE3216118.1"/>
    </source>
</evidence>
<sequence length="105" mass="11158">LLKFTGEEELLGILGFTEKERGEHKGFFGGIPMVVGRSSRGGWAVLARGRMEMKGGDNCDNLGAFGGGLPMAMAVEGGDIPVRETRRVGDVEGDGVEEEGVRLMC</sequence>
<proteinExistence type="predicted"/>
<reference evidence="1 2" key="1">
    <citation type="journal article" date="2021" name="BMC Genomics">
        <title>Datura genome reveals duplications of psychoactive alkaloid biosynthetic genes and high mutation rate following tissue culture.</title>
        <authorList>
            <person name="Rajewski A."/>
            <person name="Carter-House D."/>
            <person name="Stajich J."/>
            <person name="Litt A."/>
        </authorList>
    </citation>
    <scope>NUCLEOTIDE SEQUENCE [LARGE SCALE GENOMIC DNA]</scope>
    <source>
        <strain evidence="1">AR-01</strain>
    </source>
</reference>
<organism evidence="1 2">
    <name type="scientific">Datura stramonium</name>
    <name type="common">Jimsonweed</name>
    <name type="synonym">Common thornapple</name>
    <dbReference type="NCBI Taxonomy" id="4076"/>
    <lineage>
        <taxon>Eukaryota</taxon>
        <taxon>Viridiplantae</taxon>
        <taxon>Streptophyta</taxon>
        <taxon>Embryophyta</taxon>
        <taxon>Tracheophyta</taxon>
        <taxon>Spermatophyta</taxon>
        <taxon>Magnoliopsida</taxon>
        <taxon>eudicotyledons</taxon>
        <taxon>Gunneridae</taxon>
        <taxon>Pentapetalae</taxon>
        <taxon>asterids</taxon>
        <taxon>lamiids</taxon>
        <taxon>Solanales</taxon>
        <taxon>Solanaceae</taxon>
        <taxon>Solanoideae</taxon>
        <taxon>Datureae</taxon>
        <taxon>Datura</taxon>
    </lineage>
</organism>
<name>A0ABS8WV84_DATST</name>
<accession>A0ABS8WV84</accession>
<feature type="non-terminal residue" evidence="1">
    <location>
        <position position="105"/>
    </location>
</feature>